<dbReference type="EMBL" id="BRYA01000528">
    <property type="protein sequence ID" value="GMI21360.1"/>
    <property type="molecule type" value="Genomic_DNA"/>
</dbReference>
<accession>A0A9W7L1A7</accession>
<feature type="compositionally biased region" description="Acidic residues" evidence="1">
    <location>
        <begin position="1432"/>
        <end position="1446"/>
    </location>
</feature>
<dbReference type="PANTHER" id="PTHR46967:SF1">
    <property type="entry name" value="KERATIN-ASSOCIATED PROTEIN 16-1-LIKE"/>
    <property type="match status" value="1"/>
</dbReference>
<dbReference type="Proteomes" id="UP001165065">
    <property type="component" value="Unassembled WGS sequence"/>
</dbReference>
<feature type="compositionally biased region" description="Basic and acidic residues" evidence="1">
    <location>
        <begin position="1452"/>
        <end position="1465"/>
    </location>
</feature>
<dbReference type="OrthoDB" id="413581at2759"/>
<feature type="chain" id="PRO_5040903407" description="Tyrosine-protein kinase ephrin type A/B receptor-like domain-containing protein" evidence="2">
    <location>
        <begin position="23"/>
        <end position="1528"/>
    </location>
</feature>
<name>A0A9W7L1A7_9STRA</name>
<gene>
    <name evidence="3" type="ORF">TrCOL_g2412</name>
</gene>
<keyword evidence="4" id="KW-1185">Reference proteome</keyword>
<feature type="signal peptide" evidence="2">
    <location>
        <begin position="1"/>
        <end position="22"/>
    </location>
</feature>
<dbReference type="SMART" id="SM01411">
    <property type="entry name" value="Ephrin_rec_like"/>
    <property type="match status" value="10"/>
</dbReference>
<dbReference type="Gene3D" id="2.10.50.10">
    <property type="entry name" value="Tumor Necrosis Factor Receptor, subunit A, domain 2"/>
    <property type="match status" value="6"/>
</dbReference>
<evidence type="ECO:0000256" key="2">
    <source>
        <dbReference type="SAM" id="SignalP"/>
    </source>
</evidence>
<comment type="caution">
    <text evidence="3">The sequence shown here is derived from an EMBL/GenBank/DDBJ whole genome shotgun (WGS) entry which is preliminary data.</text>
</comment>
<dbReference type="SUPFAM" id="SSF57184">
    <property type="entry name" value="Growth factor receptor domain"/>
    <property type="match status" value="2"/>
</dbReference>
<evidence type="ECO:0000313" key="4">
    <source>
        <dbReference type="Proteomes" id="UP001165065"/>
    </source>
</evidence>
<reference evidence="4" key="1">
    <citation type="journal article" date="2023" name="Commun. Biol.">
        <title>Genome analysis of Parmales, the sister group of diatoms, reveals the evolutionary specialization of diatoms from phago-mixotrophs to photoautotrophs.</title>
        <authorList>
            <person name="Ban H."/>
            <person name="Sato S."/>
            <person name="Yoshikawa S."/>
            <person name="Yamada K."/>
            <person name="Nakamura Y."/>
            <person name="Ichinomiya M."/>
            <person name="Sato N."/>
            <person name="Blanc-Mathieu R."/>
            <person name="Endo H."/>
            <person name="Kuwata A."/>
            <person name="Ogata H."/>
        </authorList>
    </citation>
    <scope>NUCLEOTIDE SEQUENCE [LARGE SCALE GENOMIC DNA]</scope>
</reference>
<feature type="compositionally biased region" description="Low complexity" evidence="1">
    <location>
        <begin position="1333"/>
        <end position="1345"/>
    </location>
</feature>
<proteinExistence type="predicted"/>
<evidence type="ECO:0008006" key="5">
    <source>
        <dbReference type="Google" id="ProtNLM"/>
    </source>
</evidence>
<organism evidence="3 4">
    <name type="scientific">Triparma columacea</name>
    <dbReference type="NCBI Taxonomy" id="722753"/>
    <lineage>
        <taxon>Eukaryota</taxon>
        <taxon>Sar</taxon>
        <taxon>Stramenopiles</taxon>
        <taxon>Ochrophyta</taxon>
        <taxon>Bolidophyceae</taxon>
        <taxon>Parmales</taxon>
        <taxon>Triparmaceae</taxon>
        <taxon>Triparma</taxon>
    </lineage>
</organism>
<dbReference type="PANTHER" id="PTHR46967">
    <property type="entry name" value="INSULIN-LIKE GROWTH FACTOR BINDING PROTEIN,N-TERMINAL"/>
    <property type="match status" value="1"/>
</dbReference>
<evidence type="ECO:0000256" key="1">
    <source>
        <dbReference type="SAM" id="MobiDB-lite"/>
    </source>
</evidence>
<feature type="region of interest" description="Disordered" evidence="1">
    <location>
        <begin position="1333"/>
        <end position="1385"/>
    </location>
</feature>
<feature type="compositionally biased region" description="Acidic residues" evidence="1">
    <location>
        <begin position="1352"/>
        <end position="1365"/>
    </location>
</feature>
<dbReference type="InterPro" id="IPR009030">
    <property type="entry name" value="Growth_fac_rcpt_cys_sf"/>
</dbReference>
<feature type="compositionally biased region" description="Polar residues" evidence="1">
    <location>
        <begin position="1479"/>
        <end position="1494"/>
    </location>
</feature>
<sequence length="1528" mass="162224">MWGAVDFLALLVVLVALPLSQATFCDPSYSLGPNQCPAGCAYGGRADDYKVSTKDDYACSKTESHSCNCCDQWGSCSNSGIDHCWGTNAGGAGASTNWKSYCKCDSGGGSCGKGCTDEPSCTTVTEERPRPSSCSAGDCVDKRTTDYEQCNGESEKCCKITWDERYRCTACEVGTYKTSPSASDTSADHACQDCPAGRYNGDLRGTSLDSCNLCDEGKYSNAKASDCIPCPAGRFASAKGQAGECEICPAGRFQENTGEDECELCSKGKFLSDAGTNEVLHISGSFCSYCPTATYSDYDGAAQCVACEAGKVVDNPLPLRLNIGCKDCAGGKYRGNNDLLCTNCLKGTYSTDGASQCTPAPSGTFVSSDGKDSFKVCPAGKYSEYGGGDKGPTVCEDCGAGKYNNEPDDDDNKGGHDSEAEDCIVCSAGKAQSNSGATSCDDCLPGKIQKNSDHVNCALCDAGTYQSNSQQQSCVVCEIGKISTGVASTYCQECPEGKYNQHDASDPANHDKADDCTACAKTDPLISEVGEYQPMSGQSSCLKCDSANGYIALSAGATECTKCEKDGDFYDETSGGCTACPAGKYSNGETGYECWHCPAGTWHGGPVDGVGAGAKANPLISGGETAKDYNGIPLSASPCFYCEAGKISNHLSNVGADASVCTPGNTDARCNDSVNSCVSCPNGKYNDMGDTTCISCEAGKYNDAGTSKKKLSDGSQCKDCAAGRYNDQVGQETCVLCEFGKSQSDEGEESCPTCLKGQYTPAGGGATNCPSCPAGSFSQDPTTASTDNPVGYEGTSCQNCNEGQDSNSGASGCFQVLDGSAFTTCPEYVVGDTGVAGTTNECTYLYGGHWKTVSESSPSPYGNTCLDYEVCGRSHGKKVVDVDGTGVSYQDEYYLMCTQCAEGYVPASLNSDGQWVEAFAGSDNSDLCSNQGINPENGCLKTFRDVCQDNTNPVYCYKKTDLSFCPDPFVGEDDPSLAIVSQECKYFSNGDWVKRSSGERSPFPGEECDSYSICDFEQSSTKDTYRVVCDACKPGYAGGLTSTTLNWDLTGLVDDSGMLGTCNVESTAYPSMCYNKNSSFTSCPSLPVADSADSDSIIDQLFPDGLKSQDCEYRYNNRWVDVDPGGASPFDAGSCSQFEMCDVSEDNMKTSFKIACKNCAYGYYPSAPVFSDKVNYLGSCKEEYYPTVCYQHETMNTNWMSCPTSGFQDVKCKYWKTPGYGKVVDNGAPPNTEAAVWVSKTEGQLSPFYYDAVDTATESNKEHVCSEYKMCHAKIHDPDDPDYMDKDEYYLVCTQCAGGYYPTVIATANDKPGAEYGNCAASDQLIITECSRIPTSRPTPAPTSSFILPPDYTDDEVDDEEIIDDKDDKDTGGGGDENDFSRPEGLTDKLREVVGDNTPLVVGGFIALCIGCGFCALKGGCSCGGRGGSRYDDDEDEYDYEYDSDTDTSRYTGDDSSRYTEDDSSRYTGSSKYSRDSSGDISTDSSRESSNFDTENPMRAAREHGGGGRGKQGKGNMHVGKGGLLEMT</sequence>
<feature type="region of interest" description="Disordered" evidence="1">
    <location>
        <begin position="1428"/>
        <end position="1528"/>
    </location>
</feature>
<protein>
    <recommendedName>
        <fullName evidence="5">Tyrosine-protein kinase ephrin type A/B receptor-like domain-containing protein</fullName>
    </recommendedName>
</protein>
<keyword evidence="2" id="KW-0732">Signal</keyword>
<evidence type="ECO:0000313" key="3">
    <source>
        <dbReference type="EMBL" id="GMI21360.1"/>
    </source>
</evidence>